<name>A0A9D1N506_9FIRM</name>
<dbReference type="GO" id="GO:0005524">
    <property type="term" value="F:ATP binding"/>
    <property type="evidence" value="ECO:0007669"/>
    <property type="project" value="UniProtKB-KW"/>
</dbReference>
<dbReference type="InterPro" id="IPR014201">
    <property type="entry name" value="Spore_IV_A"/>
</dbReference>
<keyword evidence="1" id="KW-0547">Nucleotide-binding</keyword>
<evidence type="ECO:0000259" key="2">
    <source>
        <dbReference type="Pfam" id="PF09547"/>
    </source>
</evidence>
<comment type="function">
    <text evidence="1">ATPase. Has a role at an early stage in the morphogenesis of the spore coat.</text>
</comment>
<dbReference type="EC" id="3.6.1.-" evidence="1"/>
<gene>
    <name evidence="5" type="primary">spoIVA</name>
    <name evidence="5" type="ORF">IAD24_06380</name>
</gene>
<protein>
    <recommendedName>
        <fullName evidence="1">Stage IV sporulation protein A</fullName>
        <ecNumber evidence="1">3.6.1.-</ecNumber>
    </recommendedName>
    <alternativeName>
        <fullName evidence="1">Coat morphogenetic protein SpoIVA</fullName>
    </alternativeName>
</protein>
<evidence type="ECO:0000313" key="6">
    <source>
        <dbReference type="Proteomes" id="UP000824128"/>
    </source>
</evidence>
<sequence length="491" mass="54639">MDRTELYRDIAKRTQGDVYIGVVGPVRTGKSTFIKRFLDLLVLPNIENEHVRARVTDELPQSGAGRSIMTTQPRFVPNEAVRIEFAERQFCNVRLVDCVGYLVPGAIGHMEDGAPRMVRTPWFDHDIPFEEAAELGTRKVITEHSTIGVVMTTDGSITELSRESYVEAEARVIAEMKETGKPFVLVINSIDPEGEAAQALRSALAEQYGVCAICLNAMQMSAAQAAQLIEEVLLEFPLRMIEIRIPSFLRALPREHRLMQRLLQPVYAALPQLCRVRDYRALAEQLQQVEQFQPARVERVALGEGVATLALQPEEGLFYEVLGEECGCDIHDDFELISAMKGFVAAKAEYDRISGALEEARRTGYGVVPPAIDEMELDEPEIVRQGSRFGVRLRARASGLHVIRVDIESEISPIVGTEQQSEALVQSLLATFEQEPGAIWQTNLFGKSLYDLVRDGMAGKGAMQPAVQQRLQTTLQRIVNEGCNGLICIML</sequence>
<dbReference type="Pfam" id="PF20439">
    <property type="entry name" value="SpoIVA_C"/>
    <property type="match status" value="1"/>
</dbReference>
<keyword evidence="1" id="KW-0067">ATP-binding</keyword>
<feature type="domain" description="Sporulation stage IV protein A C-terminal" evidence="4">
    <location>
        <begin position="417"/>
        <end position="491"/>
    </location>
</feature>
<dbReference type="Gene3D" id="3.40.50.300">
    <property type="entry name" value="P-loop containing nucleotide triphosphate hydrolases"/>
    <property type="match status" value="1"/>
</dbReference>
<keyword evidence="1" id="KW-0378">Hydrolase</keyword>
<keyword evidence="1" id="KW-0963">Cytoplasm</keyword>
<evidence type="ECO:0000313" key="5">
    <source>
        <dbReference type="EMBL" id="HIU94771.1"/>
    </source>
</evidence>
<dbReference type="InterPro" id="IPR046840">
    <property type="entry name" value="SpoIVA_C"/>
</dbReference>
<dbReference type="AlphaFoldDB" id="A0A9D1N506"/>
<accession>A0A9D1N506</accession>
<evidence type="ECO:0000259" key="3">
    <source>
        <dbReference type="Pfam" id="PF20438"/>
    </source>
</evidence>
<dbReference type="InterPro" id="IPR027417">
    <property type="entry name" value="P-loop_NTPase"/>
</dbReference>
<proteinExistence type="predicted"/>
<dbReference type="SUPFAM" id="SSF52540">
    <property type="entry name" value="P-loop containing nucleoside triphosphate hydrolases"/>
    <property type="match status" value="1"/>
</dbReference>
<evidence type="ECO:0000259" key="4">
    <source>
        <dbReference type="Pfam" id="PF20439"/>
    </source>
</evidence>
<dbReference type="Pfam" id="PF09547">
    <property type="entry name" value="SpoIVA_ATPase"/>
    <property type="match status" value="1"/>
</dbReference>
<feature type="domain" description="Stage IV sporulation protein A ATPase" evidence="2">
    <location>
        <begin position="1"/>
        <end position="237"/>
    </location>
</feature>
<dbReference type="GO" id="GO:0030435">
    <property type="term" value="P:sporulation resulting in formation of a cellular spore"/>
    <property type="evidence" value="ECO:0007669"/>
    <property type="project" value="UniProtKB-KW"/>
</dbReference>
<dbReference type="InterPro" id="IPR046841">
    <property type="entry name" value="SpoIVA_middle"/>
</dbReference>
<dbReference type="Pfam" id="PF20438">
    <property type="entry name" value="SpoIVA_middle"/>
    <property type="match status" value="1"/>
</dbReference>
<dbReference type="GO" id="GO:0005737">
    <property type="term" value="C:cytoplasm"/>
    <property type="evidence" value="ECO:0007669"/>
    <property type="project" value="UniProtKB-SubCell"/>
</dbReference>
<dbReference type="NCBIfam" id="TIGR02836">
    <property type="entry name" value="spore_IV_A"/>
    <property type="match status" value="1"/>
</dbReference>
<reference evidence="5" key="2">
    <citation type="journal article" date="2021" name="PeerJ">
        <title>Extensive microbial diversity within the chicken gut microbiome revealed by metagenomics and culture.</title>
        <authorList>
            <person name="Gilroy R."/>
            <person name="Ravi A."/>
            <person name="Getino M."/>
            <person name="Pursley I."/>
            <person name="Horton D.L."/>
            <person name="Alikhan N.F."/>
            <person name="Baker D."/>
            <person name="Gharbi K."/>
            <person name="Hall N."/>
            <person name="Watson M."/>
            <person name="Adriaenssens E.M."/>
            <person name="Foster-Nyarko E."/>
            <person name="Jarju S."/>
            <person name="Secka A."/>
            <person name="Antonio M."/>
            <person name="Oren A."/>
            <person name="Chaudhuri R.R."/>
            <person name="La Ragione R."/>
            <person name="Hildebrand F."/>
            <person name="Pallen M.J."/>
        </authorList>
    </citation>
    <scope>NUCLEOTIDE SEQUENCE</scope>
    <source>
        <strain evidence="5">ChiGjej2B2-16831</strain>
    </source>
</reference>
<dbReference type="InterPro" id="IPR046842">
    <property type="entry name" value="SpoIVA_ATPase"/>
</dbReference>
<keyword evidence="1" id="KW-0749">Sporulation</keyword>
<comment type="catalytic activity">
    <reaction evidence="1">
        <text>ATP + H2O = ADP + phosphate + H(+)</text>
        <dbReference type="Rhea" id="RHEA:13065"/>
        <dbReference type="ChEBI" id="CHEBI:15377"/>
        <dbReference type="ChEBI" id="CHEBI:15378"/>
        <dbReference type="ChEBI" id="CHEBI:30616"/>
        <dbReference type="ChEBI" id="CHEBI:43474"/>
        <dbReference type="ChEBI" id="CHEBI:456216"/>
    </reaction>
</comment>
<organism evidence="5 6">
    <name type="scientific">Candidatus Aphodomorpha intestinavium</name>
    <dbReference type="NCBI Taxonomy" id="2840672"/>
    <lineage>
        <taxon>Bacteria</taxon>
        <taxon>Bacillati</taxon>
        <taxon>Bacillota</taxon>
        <taxon>Clostridia</taxon>
        <taxon>Eubacteriales</taxon>
        <taxon>Candidatus Aphodomorpha</taxon>
    </lineage>
</organism>
<dbReference type="EMBL" id="DVNZ01000201">
    <property type="protein sequence ID" value="HIU94771.1"/>
    <property type="molecule type" value="Genomic_DNA"/>
</dbReference>
<feature type="domain" description="Stage IV sporulation protein A middle" evidence="3">
    <location>
        <begin position="239"/>
        <end position="416"/>
    </location>
</feature>
<comment type="caution">
    <text evidence="5">The sequence shown here is derived from an EMBL/GenBank/DDBJ whole genome shotgun (WGS) entry which is preliminary data.</text>
</comment>
<evidence type="ECO:0000256" key="1">
    <source>
        <dbReference type="PIRNR" id="PIRNR007466"/>
    </source>
</evidence>
<dbReference type="GO" id="GO:0016887">
    <property type="term" value="F:ATP hydrolysis activity"/>
    <property type="evidence" value="ECO:0007669"/>
    <property type="project" value="InterPro"/>
</dbReference>
<reference evidence="5" key="1">
    <citation type="submission" date="2020-10" db="EMBL/GenBank/DDBJ databases">
        <authorList>
            <person name="Gilroy R."/>
        </authorList>
    </citation>
    <scope>NUCLEOTIDE SEQUENCE</scope>
    <source>
        <strain evidence="5">ChiGjej2B2-16831</strain>
    </source>
</reference>
<comment type="subcellular location">
    <subcellularLocation>
        <location evidence="1">Cytoplasm</location>
    </subcellularLocation>
</comment>
<dbReference type="Proteomes" id="UP000824128">
    <property type="component" value="Unassembled WGS sequence"/>
</dbReference>
<dbReference type="PIRSF" id="PIRSF007466">
    <property type="entry name" value="SpoIVA"/>
    <property type="match status" value="1"/>
</dbReference>